<protein>
    <submittedName>
        <fullName evidence="8">Aquaglyceroporin AqpS</fullName>
    </submittedName>
</protein>
<accession>A0AB33JUR1</accession>
<evidence type="ECO:0000256" key="5">
    <source>
        <dbReference type="ARBA" id="ARBA00023136"/>
    </source>
</evidence>
<dbReference type="EMBL" id="AP035881">
    <property type="protein sequence ID" value="BFP46984.1"/>
    <property type="molecule type" value="Genomic_DNA"/>
</dbReference>
<keyword evidence="3 6" id="KW-0812">Transmembrane</keyword>
<feature type="transmembrane region" description="Helical" evidence="7">
    <location>
        <begin position="198"/>
        <end position="222"/>
    </location>
</feature>
<comment type="subcellular location">
    <subcellularLocation>
        <location evidence="1">Membrane</location>
        <topology evidence="1">Multi-pass membrane protein</topology>
    </subcellularLocation>
</comment>
<feature type="transmembrane region" description="Helical" evidence="7">
    <location>
        <begin position="156"/>
        <end position="178"/>
    </location>
</feature>
<dbReference type="GO" id="GO:0005886">
    <property type="term" value="C:plasma membrane"/>
    <property type="evidence" value="ECO:0007669"/>
    <property type="project" value="TreeGrafter"/>
</dbReference>
<gene>
    <name evidence="8" type="primary">aqpS</name>
    <name evidence="8" type="ORF">KCMC57_33520</name>
</gene>
<dbReference type="PRINTS" id="PR00783">
    <property type="entry name" value="MINTRINSICP"/>
</dbReference>
<evidence type="ECO:0000256" key="7">
    <source>
        <dbReference type="SAM" id="Phobius"/>
    </source>
</evidence>
<evidence type="ECO:0000256" key="3">
    <source>
        <dbReference type="ARBA" id="ARBA00022692"/>
    </source>
</evidence>
<feature type="transmembrane region" description="Helical" evidence="7">
    <location>
        <begin position="129"/>
        <end position="149"/>
    </location>
</feature>
<evidence type="ECO:0000256" key="1">
    <source>
        <dbReference type="ARBA" id="ARBA00004141"/>
    </source>
</evidence>
<keyword evidence="6" id="KW-0813">Transport</keyword>
<keyword evidence="5 7" id="KW-0472">Membrane</keyword>
<dbReference type="SUPFAM" id="SSF81338">
    <property type="entry name" value="Aquaporin-like"/>
    <property type="match status" value="1"/>
</dbReference>
<dbReference type="GO" id="GO:0015250">
    <property type="term" value="F:water channel activity"/>
    <property type="evidence" value="ECO:0007669"/>
    <property type="project" value="TreeGrafter"/>
</dbReference>
<evidence type="ECO:0000256" key="2">
    <source>
        <dbReference type="ARBA" id="ARBA00006175"/>
    </source>
</evidence>
<feature type="transmembrane region" description="Helical" evidence="7">
    <location>
        <begin position="41"/>
        <end position="60"/>
    </location>
</feature>
<dbReference type="AlphaFoldDB" id="A0AB33JUR1"/>
<dbReference type="PANTHER" id="PTHR19139">
    <property type="entry name" value="AQUAPORIN TRANSPORTER"/>
    <property type="match status" value="1"/>
</dbReference>
<dbReference type="InterPro" id="IPR023271">
    <property type="entry name" value="Aquaporin-like"/>
</dbReference>
<dbReference type="Gene3D" id="1.20.1080.10">
    <property type="entry name" value="Glycerol uptake facilitator protein"/>
    <property type="match status" value="2"/>
</dbReference>
<evidence type="ECO:0000256" key="4">
    <source>
        <dbReference type="ARBA" id="ARBA00022989"/>
    </source>
</evidence>
<organism evidence="8">
    <name type="scientific">Kitasatospora sp. CMC57</name>
    <dbReference type="NCBI Taxonomy" id="3231513"/>
    <lineage>
        <taxon>Bacteria</taxon>
        <taxon>Bacillati</taxon>
        <taxon>Actinomycetota</taxon>
        <taxon>Actinomycetes</taxon>
        <taxon>Kitasatosporales</taxon>
        <taxon>Streptomycetaceae</taxon>
        <taxon>Kitasatospora</taxon>
    </lineage>
</organism>
<proteinExistence type="inferred from homology"/>
<dbReference type="InterPro" id="IPR034294">
    <property type="entry name" value="Aquaporin_transptr"/>
</dbReference>
<comment type="similarity">
    <text evidence="2 6">Belongs to the MIP/aquaporin (TC 1.A.8) family.</text>
</comment>
<dbReference type="Pfam" id="PF00230">
    <property type="entry name" value="MIP"/>
    <property type="match status" value="1"/>
</dbReference>
<dbReference type="PANTHER" id="PTHR19139:SF199">
    <property type="entry name" value="MIP17260P"/>
    <property type="match status" value="1"/>
</dbReference>
<name>A0AB33JUR1_9ACTN</name>
<keyword evidence="4 7" id="KW-1133">Transmembrane helix</keyword>
<evidence type="ECO:0000256" key="6">
    <source>
        <dbReference type="RuleBase" id="RU000477"/>
    </source>
</evidence>
<evidence type="ECO:0000313" key="8">
    <source>
        <dbReference type="EMBL" id="BFP46984.1"/>
    </source>
</evidence>
<sequence>MTPSLPRRLAAEAVGTALLTAVLIGSGIRSAALSPDGGMRFLANVLASVLALAVLIALLAPVSGAHLNPLVSAAAWWTERRGGAGLTLRELGGYVTAQLLGAVAGAALANTMFERPVLELSGRQRSAGHLWLAEAVATGVLVLLVFGLLRAGHGGWAPVAVAGWIGAACWGTSSGSFANPALTVGRALSDSYTGIAPGSVPAFVLAQCVGAAAGLALLAGLFGRSRDRDRVPGDARELLVAGAPDR</sequence>
<reference evidence="8" key="1">
    <citation type="submission" date="2024-07" db="EMBL/GenBank/DDBJ databases">
        <title>Complete genome sequences of cellulolytic bacteria, Kitasatospora sp. CMC57 and Streptomyces sp. CMC78, isolated from Japanese agricultural soil.</title>
        <authorList>
            <person name="Hashimoto T."/>
            <person name="Ito M."/>
            <person name="Iwamoto M."/>
            <person name="Fukahori D."/>
            <person name="Shoda T."/>
            <person name="Sakoda M."/>
            <person name="Morohoshi T."/>
            <person name="Mitsuboshi M."/>
            <person name="Nishizawa T."/>
        </authorList>
    </citation>
    <scope>NUCLEOTIDE SEQUENCE</scope>
    <source>
        <strain evidence="8">CMC57</strain>
    </source>
</reference>
<dbReference type="InterPro" id="IPR000425">
    <property type="entry name" value="MIP"/>
</dbReference>